<evidence type="ECO:0000313" key="9">
    <source>
        <dbReference type="Proteomes" id="UP000794436"/>
    </source>
</evidence>
<sequence length="824" mass="92948">MGTTATSAPTPLAAPQRIERLQADVVNRIAAGEVIHRPANALKELLENSLDAGATQISVTVNQGGLKLLQIQDNGKGIHREDLEIVCERFTTSKLRKFEDLRAISSFGFRGEALASISHVAHVSITSKTADQPCAYKAHYRDGKLIAKQPGGSKDPVPCAGKNGTQIVVEDLFYNLSTRRQAFKNTSEQYQRILDVVQRYAVHFGSRRVGFVCKKHRDPSCDVNTLNASSQLDVIRQIYGNKLSTELIEFEFDHPATSTAQRDLEFSVHGWVSNANFNVKTSNFILFINERLVDCTSLKRACEYVYSLYLPKHTHPFVYLSLRMPPHNLDVNVHPTKREVHFLYEEIIVETIAKQLEAKLKGSNESRVFVVQPITSMMVKSELKGKGRESLPLTASTQARAVESDDEEEEEDEDEEMAEQEKVSGKKTGRKGVQSDGEEDDDDDEEEDEDVEQASQAKTASQAIQINLSQKATPNSKKYQPSKAPQKLVRTDHRSNTIDMYYFLESQRSSHASLSQTAASHAEDEETELADSPSTNGKKRRLSETWDEEHGEPEASVDSSRRESVEVATQSPQLLTSVQNLLTKIEQRKSKALEKMFREHSFVGVVNRQYSLIQYRTKLYLVRHRDIAYHLFYEKVIQQFGHFNAMQLPVPLSVYDLIYDALSNPRNGYDEEDGPKDQLADDMKQLLVANGPMLAEYFALDIDSQGMLRSLPRLLGSHEPSLHSLPEFVFHLATEVNWDEEEPCFENVAQVLAQWYSELWYPTKPEQSALVLEHVLFPATKLSVKSTSSTPPTSGFSPPNELNDSAIMRPIACLTKLYRIFERC</sequence>
<evidence type="ECO:0000313" key="8">
    <source>
        <dbReference type="EMBL" id="TMW62850.1"/>
    </source>
</evidence>
<dbReference type="FunFam" id="3.30.230.10:FF:000014">
    <property type="entry name" value="DNA mismatch repair protein Mlh1"/>
    <property type="match status" value="1"/>
</dbReference>
<proteinExistence type="inferred from homology"/>
<dbReference type="Pfam" id="PF01119">
    <property type="entry name" value="DNA_mis_repair"/>
    <property type="match status" value="1"/>
</dbReference>
<keyword evidence="3" id="KW-0227">DNA damage</keyword>
<evidence type="ECO:0000259" key="7">
    <source>
        <dbReference type="SMART" id="SM01340"/>
    </source>
</evidence>
<dbReference type="Pfam" id="PF13589">
    <property type="entry name" value="HATPase_c_3"/>
    <property type="match status" value="1"/>
</dbReference>
<dbReference type="InterPro" id="IPR002099">
    <property type="entry name" value="MutL/Mlh/PMS"/>
</dbReference>
<dbReference type="GO" id="GO:0016887">
    <property type="term" value="F:ATP hydrolysis activity"/>
    <property type="evidence" value="ECO:0007669"/>
    <property type="project" value="InterPro"/>
</dbReference>
<reference evidence="8" key="1">
    <citation type="submission" date="2019-03" db="EMBL/GenBank/DDBJ databases">
        <title>Long read genome sequence of the mycoparasitic Pythium oligandrum ATCC 38472 isolated from sugarbeet rhizosphere.</title>
        <authorList>
            <person name="Gaulin E."/>
        </authorList>
    </citation>
    <scope>NUCLEOTIDE SEQUENCE</scope>
    <source>
        <strain evidence="8">ATCC 38472_TT</strain>
    </source>
</reference>
<dbReference type="InterPro" id="IPR036890">
    <property type="entry name" value="HATPase_C_sf"/>
</dbReference>
<feature type="domain" description="DNA mismatch repair protein S5" evidence="7">
    <location>
        <begin position="235"/>
        <end position="361"/>
    </location>
</feature>
<dbReference type="InterPro" id="IPR038973">
    <property type="entry name" value="MutL/Mlh/Pms-like"/>
</dbReference>
<dbReference type="Proteomes" id="UP000794436">
    <property type="component" value="Unassembled WGS sequence"/>
</dbReference>
<dbReference type="SUPFAM" id="SSF54211">
    <property type="entry name" value="Ribosomal protein S5 domain 2-like"/>
    <property type="match status" value="1"/>
</dbReference>
<evidence type="ECO:0000256" key="1">
    <source>
        <dbReference type="ARBA" id="ARBA00004123"/>
    </source>
</evidence>
<keyword evidence="4" id="KW-0234">DNA repair</keyword>
<dbReference type="Gene3D" id="3.30.565.10">
    <property type="entry name" value="Histidine kinase-like ATPase, C-terminal domain"/>
    <property type="match status" value="1"/>
</dbReference>
<feature type="region of interest" description="Disordered" evidence="6">
    <location>
        <begin position="382"/>
        <end position="493"/>
    </location>
</feature>
<feature type="compositionally biased region" description="Acidic residues" evidence="6">
    <location>
        <begin position="436"/>
        <end position="452"/>
    </location>
</feature>
<dbReference type="GO" id="GO:0030983">
    <property type="term" value="F:mismatched DNA binding"/>
    <property type="evidence" value="ECO:0007669"/>
    <property type="project" value="InterPro"/>
</dbReference>
<evidence type="ECO:0000256" key="2">
    <source>
        <dbReference type="ARBA" id="ARBA00006082"/>
    </source>
</evidence>
<dbReference type="GO" id="GO:0140664">
    <property type="term" value="F:ATP-dependent DNA damage sensor activity"/>
    <property type="evidence" value="ECO:0007669"/>
    <property type="project" value="InterPro"/>
</dbReference>
<keyword evidence="9" id="KW-1185">Reference proteome</keyword>
<dbReference type="InterPro" id="IPR032189">
    <property type="entry name" value="Mlh1_C"/>
</dbReference>
<dbReference type="InterPro" id="IPR013507">
    <property type="entry name" value="DNA_mismatch_S5_2-like"/>
</dbReference>
<protein>
    <recommendedName>
        <fullName evidence="7">DNA mismatch repair protein S5 domain-containing protein</fullName>
    </recommendedName>
</protein>
<dbReference type="NCBIfam" id="TIGR00585">
    <property type="entry name" value="mutl"/>
    <property type="match status" value="1"/>
</dbReference>
<evidence type="ECO:0000256" key="5">
    <source>
        <dbReference type="ARBA" id="ARBA00023242"/>
    </source>
</evidence>
<dbReference type="InterPro" id="IPR020568">
    <property type="entry name" value="Ribosomal_Su5_D2-typ_SF"/>
</dbReference>
<dbReference type="OrthoDB" id="10254304at2759"/>
<keyword evidence="5" id="KW-0539">Nucleus</keyword>
<feature type="compositionally biased region" description="Polar residues" evidence="6">
    <location>
        <begin position="453"/>
        <end position="479"/>
    </location>
</feature>
<dbReference type="InterPro" id="IPR014721">
    <property type="entry name" value="Ribsml_uS5_D2-typ_fold_subgr"/>
</dbReference>
<dbReference type="PANTHER" id="PTHR10073:SF12">
    <property type="entry name" value="DNA MISMATCH REPAIR PROTEIN MLH1"/>
    <property type="match status" value="1"/>
</dbReference>
<dbReference type="EMBL" id="SPLM01000073">
    <property type="protein sequence ID" value="TMW62850.1"/>
    <property type="molecule type" value="Genomic_DNA"/>
</dbReference>
<gene>
    <name evidence="8" type="ORF">Poli38472_005468</name>
</gene>
<accession>A0A8K1FGJ9</accession>
<dbReference type="SMART" id="SM01340">
    <property type="entry name" value="DNA_mis_repair"/>
    <property type="match status" value="1"/>
</dbReference>
<organism evidence="8 9">
    <name type="scientific">Pythium oligandrum</name>
    <name type="common">Mycoparasitic fungus</name>
    <dbReference type="NCBI Taxonomy" id="41045"/>
    <lineage>
        <taxon>Eukaryota</taxon>
        <taxon>Sar</taxon>
        <taxon>Stramenopiles</taxon>
        <taxon>Oomycota</taxon>
        <taxon>Peronosporomycetes</taxon>
        <taxon>Pythiales</taxon>
        <taxon>Pythiaceae</taxon>
        <taxon>Pythium</taxon>
    </lineage>
</organism>
<dbReference type="InterPro" id="IPR014762">
    <property type="entry name" value="DNA_mismatch_repair_CS"/>
</dbReference>
<dbReference type="PROSITE" id="PS00058">
    <property type="entry name" value="DNA_MISMATCH_REPAIR_1"/>
    <property type="match status" value="1"/>
</dbReference>
<dbReference type="AlphaFoldDB" id="A0A8K1FGJ9"/>
<dbReference type="Pfam" id="PF16413">
    <property type="entry name" value="Mlh1_C"/>
    <property type="match status" value="1"/>
</dbReference>
<comment type="caution">
    <text evidence="8">The sequence shown here is derived from an EMBL/GenBank/DDBJ whole genome shotgun (WGS) entry which is preliminary data.</text>
</comment>
<dbReference type="SUPFAM" id="SSF55874">
    <property type="entry name" value="ATPase domain of HSP90 chaperone/DNA topoisomerase II/histidine kinase"/>
    <property type="match status" value="1"/>
</dbReference>
<dbReference type="GO" id="GO:0005524">
    <property type="term" value="F:ATP binding"/>
    <property type="evidence" value="ECO:0007669"/>
    <property type="project" value="InterPro"/>
</dbReference>
<dbReference type="CDD" id="cd16926">
    <property type="entry name" value="HATPase_MutL-MLH-PMS-like"/>
    <property type="match status" value="1"/>
</dbReference>
<feature type="region of interest" description="Disordered" evidence="6">
    <location>
        <begin position="513"/>
        <end position="570"/>
    </location>
</feature>
<comment type="subcellular location">
    <subcellularLocation>
        <location evidence="1">Nucleus</location>
    </subcellularLocation>
</comment>
<evidence type="ECO:0000256" key="3">
    <source>
        <dbReference type="ARBA" id="ARBA00022763"/>
    </source>
</evidence>
<evidence type="ECO:0000256" key="4">
    <source>
        <dbReference type="ARBA" id="ARBA00023204"/>
    </source>
</evidence>
<dbReference type="GO" id="GO:0032389">
    <property type="term" value="C:MutLalpha complex"/>
    <property type="evidence" value="ECO:0007669"/>
    <property type="project" value="TreeGrafter"/>
</dbReference>
<evidence type="ECO:0000256" key="6">
    <source>
        <dbReference type="SAM" id="MobiDB-lite"/>
    </source>
</evidence>
<dbReference type="Gene3D" id="3.30.230.10">
    <property type="match status" value="1"/>
</dbReference>
<comment type="similarity">
    <text evidence="2">Belongs to the DNA mismatch repair MutL/HexB family.</text>
</comment>
<feature type="compositionally biased region" description="Acidic residues" evidence="6">
    <location>
        <begin position="404"/>
        <end position="418"/>
    </location>
</feature>
<dbReference type="FunFam" id="3.30.565.10:FF:000109">
    <property type="entry name" value="Related to MLH1-DNA mismatch repair protein"/>
    <property type="match status" value="1"/>
</dbReference>
<dbReference type="PANTHER" id="PTHR10073">
    <property type="entry name" value="DNA MISMATCH REPAIR PROTEIN MLH, PMS, MUTL"/>
    <property type="match status" value="1"/>
</dbReference>
<dbReference type="CDD" id="cd03483">
    <property type="entry name" value="MutL_Trans_MLH1"/>
    <property type="match status" value="1"/>
</dbReference>
<dbReference type="GO" id="GO:0006298">
    <property type="term" value="P:mismatch repair"/>
    <property type="evidence" value="ECO:0007669"/>
    <property type="project" value="InterPro"/>
</dbReference>
<name>A0A8K1FGJ9_PYTOL</name>